<dbReference type="InterPro" id="IPR001533">
    <property type="entry name" value="Pterin_deHydtase"/>
</dbReference>
<dbReference type="PANTHER" id="PTHR12599:SF0">
    <property type="entry name" value="PTERIN-4-ALPHA-CARBINOLAMINE DEHYDRATASE"/>
    <property type="match status" value="1"/>
</dbReference>
<keyword evidence="3 4" id="KW-0456">Lyase</keyword>
<comment type="similarity">
    <text evidence="2 4">Belongs to the pterin-4-alpha-carbinolamine dehydratase family.</text>
</comment>
<protein>
    <recommendedName>
        <fullName evidence="4">Putative pterin-4-alpha-carbinolamine dehydratase</fullName>
        <shortName evidence="4">PHS</shortName>
        <ecNumber evidence="4">4.2.1.96</ecNumber>
    </recommendedName>
    <alternativeName>
        <fullName evidence="4">4-alpha-hydroxy-tetrahydropterin dehydratase</fullName>
    </alternativeName>
    <alternativeName>
        <fullName evidence="4">Pterin carbinolamine dehydratase</fullName>
        <shortName evidence="4">PCD</shortName>
    </alternativeName>
</protein>
<dbReference type="Proteomes" id="UP000218968">
    <property type="component" value="Chromosome"/>
</dbReference>
<dbReference type="NCBIfam" id="NF002017">
    <property type="entry name" value="PRK00823.1-2"/>
    <property type="match status" value="1"/>
</dbReference>
<reference evidence="6" key="1">
    <citation type="submission" date="2017-09" db="EMBL/GenBank/DDBJ databases">
        <title>Luteimonas liuhanmingii sp.nov., isolated from the intestinal contents of Tibetan Plateau Pika in Yushu, Qinghai Province, China.</title>
        <authorList>
            <person name="Gui Z."/>
        </authorList>
    </citation>
    <scope>NUCLEOTIDE SEQUENCE [LARGE SCALE GENOMIC DNA]</scope>
    <source>
        <strain evidence="6">100111</strain>
    </source>
</reference>
<sequence>MSDLVPLSDAHCIPRRGIDHRLTEARIRELLPEVAGWTLAENGRALTCTFRFSDYYRTMAFVNALAFIAHREDHHPDLGVHYDRVEVRYSTHDVGGLSENDFICAAKADRLVA</sequence>
<accession>A0A290XG01</accession>
<dbReference type="NCBIfam" id="NF002019">
    <property type="entry name" value="PRK00823.1-4"/>
    <property type="match status" value="1"/>
</dbReference>
<gene>
    <name evidence="5" type="ORF">CNR27_11610</name>
</gene>
<evidence type="ECO:0000256" key="3">
    <source>
        <dbReference type="ARBA" id="ARBA00023239"/>
    </source>
</evidence>
<dbReference type="EMBL" id="CP023406">
    <property type="protein sequence ID" value="ATD67993.1"/>
    <property type="molecule type" value="Genomic_DNA"/>
</dbReference>
<keyword evidence="6" id="KW-1185">Reference proteome</keyword>
<name>A0A290XG01_9GAMM</name>
<dbReference type="KEGG" id="lum:CNR27_11610"/>
<dbReference type="InterPro" id="IPR036428">
    <property type="entry name" value="PCD_sf"/>
</dbReference>
<comment type="catalytic activity">
    <reaction evidence="1 4">
        <text>(4aS,6R)-4a-hydroxy-L-erythro-5,6,7,8-tetrahydrobiopterin = (6R)-L-erythro-6,7-dihydrobiopterin + H2O</text>
        <dbReference type="Rhea" id="RHEA:11920"/>
        <dbReference type="ChEBI" id="CHEBI:15377"/>
        <dbReference type="ChEBI" id="CHEBI:15642"/>
        <dbReference type="ChEBI" id="CHEBI:43120"/>
        <dbReference type="EC" id="4.2.1.96"/>
    </reaction>
</comment>
<evidence type="ECO:0000256" key="2">
    <source>
        <dbReference type="ARBA" id="ARBA00006472"/>
    </source>
</evidence>
<dbReference type="CDD" id="cd00913">
    <property type="entry name" value="PCD_DCoH_subfamily_a"/>
    <property type="match status" value="1"/>
</dbReference>
<dbReference type="Pfam" id="PF01329">
    <property type="entry name" value="Pterin_4a"/>
    <property type="match status" value="1"/>
</dbReference>
<evidence type="ECO:0000256" key="4">
    <source>
        <dbReference type="HAMAP-Rule" id="MF_00434"/>
    </source>
</evidence>
<dbReference type="SUPFAM" id="SSF55248">
    <property type="entry name" value="PCD-like"/>
    <property type="match status" value="1"/>
</dbReference>
<dbReference type="GO" id="GO:0006729">
    <property type="term" value="P:tetrahydrobiopterin biosynthetic process"/>
    <property type="evidence" value="ECO:0007669"/>
    <property type="project" value="InterPro"/>
</dbReference>
<dbReference type="RefSeq" id="WP_096298940.1">
    <property type="nucleotide sequence ID" value="NZ_CP023406.1"/>
</dbReference>
<dbReference type="OrthoDB" id="5294615at2"/>
<evidence type="ECO:0000313" key="6">
    <source>
        <dbReference type="Proteomes" id="UP000218968"/>
    </source>
</evidence>
<organism evidence="5 6">
    <name type="scientific">Luteimonas chenhongjianii</name>
    <dbReference type="NCBI Taxonomy" id="2006110"/>
    <lineage>
        <taxon>Bacteria</taxon>
        <taxon>Pseudomonadati</taxon>
        <taxon>Pseudomonadota</taxon>
        <taxon>Gammaproteobacteria</taxon>
        <taxon>Lysobacterales</taxon>
        <taxon>Lysobacteraceae</taxon>
        <taxon>Luteimonas</taxon>
    </lineage>
</organism>
<evidence type="ECO:0000256" key="1">
    <source>
        <dbReference type="ARBA" id="ARBA00001554"/>
    </source>
</evidence>
<dbReference type="GO" id="GO:0008124">
    <property type="term" value="F:4-alpha-hydroxytetrahydrobiopterin dehydratase activity"/>
    <property type="evidence" value="ECO:0007669"/>
    <property type="project" value="UniProtKB-UniRule"/>
</dbReference>
<evidence type="ECO:0000313" key="5">
    <source>
        <dbReference type="EMBL" id="ATD67993.1"/>
    </source>
</evidence>
<dbReference type="PANTHER" id="PTHR12599">
    <property type="entry name" value="PTERIN-4-ALPHA-CARBINOLAMINE DEHYDRATASE"/>
    <property type="match status" value="1"/>
</dbReference>
<proteinExistence type="inferred from homology"/>
<dbReference type="Gene3D" id="3.30.1360.20">
    <property type="entry name" value="Transcriptional coactivator/pterin dehydratase"/>
    <property type="match status" value="1"/>
</dbReference>
<dbReference type="AlphaFoldDB" id="A0A290XG01"/>
<dbReference type="EC" id="4.2.1.96" evidence="4"/>
<dbReference type="HAMAP" id="MF_00434">
    <property type="entry name" value="Pterin_4_alpha"/>
    <property type="match status" value="1"/>
</dbReference>